<dbReference type="InterPro" id="IPR006059">
    <property type="entry name" value="SBP"/>
</dbReference>
<comment type="caution">
    <text evidence="2">The sequence shown here is derived from an EMBL/GenBank/DDBJ whole genome shotgun (WGS) entry which is preliminary data.</text>
</comment>
<reference evidence="2 3" key="1">
    <citation type="submission" date="2014-09" db="EMBL/GenBank/DDBJ databases">
        <title>Draft genome of Bradyrhizobium japonicum Is-34.</title>
        <authorList>
            <person name="Tsurumaru H."/>
            <person name="Yamakawa T."/>
            <person name="Hashimoto S."/>
            <person name="Okizaki K."/>
            <person name="Kanesaki Y."/>
            <person name="Yoshikawa H."/>
            <person name="Yajima S."/>
        </authorList>
    </citation>
    <scope>NUCLEOTIDE SEQUENCE [LARGE SCALE GENOMIC DNA]</scope>
    <source>
        <strain evidence="2 3">Is-34</strain>
    </source>
</reference>
<evidence type="ECO:0008006" key="4">
    <source>
        <dbReference type="Google" id="ProtNLM"/>
    </source>
</evidence>
<dbReference type="SUPFAM" id="SSF53850">
    <property type="entry name" value="Periplasmic binding protein-like II"/>
    <property type="match status" value="1"/>
</dbReference>
<protein>
    <recommendedName>
        <fullName evidence="4">ABC transporter substrate-binding protein</fullName>
    </recommendedName>
</protein>
<name>A0A0A3XF09_BRAJP</name>
<dbReference type="Pfam" id="PF13416">
    <property type="entry name" value="SBP_bac_8"/>
    <property type="match status" value="1"/>
</dbReference>
<evidence type="ECO:0000256" key="1">
    <source>
        <dbReference type="ARBA" id="ARBA00022764"/>
    </source>
</evidence>
<evidence type="ECO:0000313" key="2">
    <source>
        <dbReference type="EMBL" id="KGT72977.1"/>
    </source>
</evidence>
<proteinExistence type="predicted"/>
<evidence type="ECO:0000313" key="3">
    <source>
        <dbReference type="Proteomes" id="UP000030377"/>
    </source>
</evidence>
<dbReference type="AlphaFoldDB" id="A0A0A3XF09"/>
<keyword evidence="1" id="KW-0574">Periplasm</keyword>
<accession>A0A0A3XF09</accession>
<dbReference type="Proteomes" id="UP000030377">
    <property type="component" value="Unassembled WGS sequence"/>
</dbReference>
<dbReference type="Gene3D" id="3.40.190.10">
    <property type="entry name" value="Periplasmic binding protein-like II"/>
    <property type="match status" value="1"/>
</dbReference>
<dbReference type="EMBL" id="JRPN01000083">
    <property type="protein sequence ID" value="KGT72977.1"/>
    <property type="molecule type" value="Genomic_DNA"/>
</dbReference>
<organism evidence="2 3">
    <name type="scientific">Bradyrhizobium japonicum</name>
    <dbReference type="NCBI Taxonomy" id="375"/>
    <lineage>
        <taxon>Bacteria</taxon>
        <taxon>Pseudomonadati</taxon>
        <taxon>Pseudomonadota</taxon>
        <taxon>Alphaproteobacteria</taxon>
        <taxon>Hyphomicrobiales</taxon>
        <taxon>Nitrobacteraceae</taxon>
        <taxon>Bradyrhizobium</taxon>
    </lineage>
</organism>
<gene>
    <name evidence="2" type="ORF">MA20_47100</name>
</gene>
<sequence length="101" mass="11553">MANGFEQNIPGEESIAVLNGAPNEENAMKLIAYYLRPEVQVRLFDLVGNIPVSKKASTALSPEMQKWQPDPENSNDLMIDDKYWADNLEAINRRFKEWLLT</sequence>